<dbReference type="AlphaFoldDB" id="A0A553K5N9"/>
<keyword evidence="6 8" id="KW-0472">Membrane</keyword>
<evidence type="ECO:0000313" key="11">
    <source>
        <dbReference type="Proteomes" id="UP000317638"/>
    </source>
</evidence>
<dbReference type="Proteomes" id="UP000317638">
    <property type="component" value="Unassembled WGS sequence"/>
</dbReference>
<evidence type="ECO:0000256" key="2">
    <source>
        <dbReference type="ARBA" id="ARBA00004936"/>
    </source>
</evidence>
<dbReference type="CDD" id="cd16015">
    <property type="entry name" value="LTA_synthase"/>
    <property type="match status" value="1"/>
</dbReference>
<comment type="subcellular location">
    <subcellularLocation>
        <location evidence="1">Cell membrane</location>
        <topology evidence="1">Multi-pass membrane protein</topology>
    </subcellularLocation>
</comment>
<comment type="pathway">
    <text evidence="2">Cell wall biogenesis; lipoteichoic acid biosynthesis.</text>
</comment>
<dbReference type="PANTHER" id="PTHR47371">
    <property type="entry name" value="LIPOTEICHOIC ACID SYNTHASE"/>
    <property type="match status" value="1"/>
</dbReference>
<keyword evidence="3" id="KW-1003">Cell membrane</keyword>
<evidence type="ECO:0000256" key="8">
    <source>
        <dbReference type="SAM" id="Phobius"/>
    </source>
</evidence>
<dbReference type="GO" id="GO:0016787">
    <property type="term" value="F:hydrolase activity"/>
    <property type="evidence" value="ECO:0007669"/>
    <property type="project" value="UniProtKB-KW"/>
</dbReference>
<feature type="region of interest" description="Disordered" evidence="7">
    <location>
        <begin position="1"/>
        <end position="25"/>
    </location>
</feature>
<protein>
    <submittedName>
        <fullName evidence="10">Sulfatase-like hydrolase/transferase</fullName>
    </submittedName>
</protein>
<keyword evidence="10" id="KW-0378">Hydrolase</keyword>
<gene>
    <name evidence="10" type="ORF">FOJ82_03915</name>
</gene>
<keyword evidence="4 8" id="KW-0812">Transmembrane</keyword>
<feature type="transmembrane region" description="Helical" evidence="8">
    <location>
        <begin position="149"/>
        <end position="167"/>
    </location>
</feature>
<name>A0A553K5N9_9ACTN</name>
<evidence type="ECO:0000256" key="3">
    <source>
        <dbReference type="ARBA" id="ARBA00022475"/>
    </source>
</evidence>
<dbReference type="OrthoDB" id="5363296at2"/>
<feature type="transmembrane region" description="Helical" evidence="8">
    <location>
        <begin position="34"/>
        <end position="51"/>
    </location>
</feature>
<dbReference type="Gene3D" id="3.40.720.10">
    <property type="entry name" value="Alkaline Phosphatase, subunit A"/>
    <property type="match status" value="1"/>
</dbReference>
<evidence type="ECO:0000256" key="7">
    <source>
        <dbReference type="SAM" id="MobiDB-lite"/>
    </source>
</evidence>
<keyword evidence="5 8" id="KW-1133">Transmembrane helix</keyword>
<evidence type="ECO:0000256" key="4">
    <source>
        <dbReference type="ARBA" id="ARBA00022692"/>
    </source>
</evidence>
<evidence type="ECO:0000256" key="6">
    <source>
        <dbReference type="ARBA" id="ARBA00023136"/>
    </source>
</evidence>
<organism evidence="10 11">
    <name type="scientific">Tessaracoccus rhinocerotis</name>
    <dbReference type="NCBI Taxonomy" id="1689449"/>
    <lineage>
        <taxon>Bacteria</taxon>
        <taxon>Bacillati</taxon>
        <taxon>Actinomycetota</taxon>
        <taxon>Actinomycetes</taxon>
        <taxon>Propionibacteriales</taxon>
        <taxon>Propionibacteriaceae</taxon>
        <taxon>Tessaracoccus</taxon>
    </lineage>
</organism>
<feature type="transmembrane region" description="Helical" evidence="8">
    <location>
        <begin position="97"/>
        <end position="117"/>
    </location>
</feature>
<accession>A0A553K5N9</accession>
<evidence type="ECO:0000256" key="1">
    <source>
        <dbReference type="ARBA" id="ARBA00004651"/>
    </source>
</evidence>
<dbReference type="EMBL" id="VKKG01000001">
    <property type="protein sequence ID" value="TRY20024.1"/>
    <property type="molecule type" value="Genomic_DNA"/>
</dbReference>
<evidence type="ECO:0000256" key="5">
    <source>
        <dbReference type="ARBA" id="ARBA00022989"/>
    </source>
</evidence>
<dbReference type="InterPro" id="IPR000917">
    <property type="entry name" value="Sulfatase_N"/>
</dbReference>
<dbReference type="InterPro" id="IPR017850">
    <property type="entry name" value="Alkaline_phosphatase_core_sf"/>
</dbReference>
<proteinExistence type="predicted"/>
<dbReference type="GO" id="GO:0016740">
    <property type="term" value="F:transferase activity"/>
    <property type="evidence" value="ECO:0007669"/>
    <property type="project" value="UniProtKB-KW"/>
</dbReference>
<dbReference type="InterPro" id="IPR050448">
    <property type="entry name" value="OpgB/LTA_synthase_biosynth"/>
</dbReference>
<dbReference type="SUPFAM" id="SSF53649">
    <property type="entry name" value="Alkaline phosphatase-like"/>
    <property type="match status" value="1"/>
</dbReference>
<dbReference type="GO" id="GO:0005886">
    <property type="term" value="C:plasma membrane"/>
    <property type="evidence" value="ECO:0007669"/>
    <property type="project" value="UniProtKB-SubCell"/>
</dbReference>
<dbReference type="RefSeq" id="WP_143937108.1">
    <property type="nucleotide sequence ID" value="NZ_VKKG01000001.1"/>
</dbReference>
<sequence>MLFSRRRPRGGSPTPGPEGESSAPARPGVVLRNVGRSLFGLALAVVLTLALELTHGLGKARPEPFDRLLDLEPGVLAIGIGLVWAVFVFLRALSNRTWVASAGVIVLLALIACGDYFKLRLRGEPLFVSDATYLSQTGFLVESVGLGPLLLLALALLAIPMLSWGAARLARPASSGRRVLARVVAGTVAGTIILTAATFNVPGNAARGLYEAAGAKWRPWNQGQNYDDNGVIAGLLYNLPAEPMAKPEGYSQAAMADLLERYSGIAEEHNATRDVSALSDTNVVLVLSESLSDPMAMPGITPAEDPLPFLRELMATNTSGTLLSGAFGGGTSSMEFEVVTGMAVANLQPQVDSPFPGLVAQTERFPSHLRTFEDWSHNSYAIHPYAQEFYRRNVVYPALGFDRADFRDSLRGLRKLPGDEYISDAAVLDRVVDELTASDEPMVVNVVTMQNHGPQKGLSNPMEVDGPLSEDQRAAAGQYLRGLKASDEALEAFTEDLAEIDERTIVLLYGDHLPTVWPEEVLAASGPTGRYETPWVVFANFPTSKQDPGMISANQLMNQVLDASGAAYTPWTALLHELAQEVPAMERTGWLGPDGAAVSEADLSEGARQLLADYRLAQYDMAAGQGWATDALLAAPED</sequence>
<feature type="transmembrane region" description="Helical" evidence="8">
    <location>
        <begin position="179"/>
        <end position="199"/>
    </location>
</feature>
<keyword evidence="10" id="KW-0808">Transferase</keyword>
<dbReference type="Pfam" id="PF00884">
    <property type="entry name" value="Sulfatase"/>
    <property type="match status" value="1"/>
</dbReference>
<reference evidence="10 11" key="1">
    <citation type="submission" date="2019-07" db="EMBL/GenBank/DDBJ databases">
        <authorList>
            <person name="Zhou L.-Y."/>
        </authorList>
    </citation>
    <scope>NUCLEOTIDE SEQUENCE [LARGE SCALE GENOMIC DNA]</scope>
    <source>
        <strain evidence="10 11">YIM 101269</strain>
    </source>
</reference>
<evidence type="ECO:0000259" key="9">
    <source>
        <dbReference type="Pfam" id="PF00884"/>
    </source>
</evidence>
<feature type="domain" description="Sulfatase N-terminal" evidence="9">
    <location>
        <begin position="282"/>
        <end position="565"/>
    </location>
</feature>
<dbReference type="PANTHER" id="PTHR47371:SF3">
    <property type="entry name" value="PHOSPHOGLYCEROL TRANSFERASE I"/>
    <property type="match status" value="1"/>
</dbReference>
<comment type="caution">
    <text evidence="10">The sequence shown here is derived from an EMBL/GenBank/DDBJ whole genome shotgun (WGS) entry which is preliminary data.</text>
</comment>
<feature type="transmembrane region" description="Helical" evidence="8">
    <location>
        <begin position="71"/>
        <end position="90"/>
    </location>
</feature>
<evidence type="ECO:0000313" key="10">
    <source>
        <dbReference type="EMBL" id="TRY20024.1"/>
    </source>
</evidence>
<keyword evidence="11" id="KW-1185">Reference proteome</keyword>